<evidence type="ECO:0000313" key="3">
    <source>
        <dbReference type="Proteomes" id="UP000654370"/>
    </source>
</evidence>
<evidence type="ECO:0000313" key="2">
    <source>
        <dbReference type="EMBL" id="KAG2177980.1"/>
    </source>
</evidence>
<gene>
    <name evidence="2" type="ORF">INT43_003233</name>
</gene>
<sequence length="59" mass="6663">MQRKSLWGSYKGIPPRTRIYLGLGGMAFAALGIFISDKFEETYPVQQRTESVPVVIDRS</sequence>
<reference evidence="2" key="1">
    <citation type="submission" date="2020-12" db="EMBL/GenBank/DDBJ databases">
        <title>Metabolic potential, ecology and presence of endohyphal bacteria is reflected in genomic diversity of Mucoromycotina.</title>
        <authorList>
            <person name="Muszewska A."/>
            <person name="Okrasinska A."/>
            <person name="Steczkiewicz K."/>
            <person name="Drgas O."/>
            <person name="Orlowska M."/>
            <person name="Perlinska-Lenart U."/>
            <person name="Aleksandrzak-Piekarczyk T."/>
            <person name="Szatraj K."/>
            <person name="Zielenkiewicz U."/>
            <person name="Pilsyk S."/>
            <person name="Malc E."/>
            <person name="Mieczkowski P."/>
            <person name="Kruszewska J.S."/>
            <person name="Biernat P."/>
            <person name="Pawlowska J."/>
        </authorList>
    </citation>
    <scope>NUCLEOTIDE SEQUENCE</scope>
    <source>
        <strain evidence="2">WA0000067209</strain>
    </source>
</reference>
<keyword evidence="1" id="KW-1133">Transmembrane helix</keyword>
<dbReference type="EMBL" id="JAEPQZ010000008">
    <property type="protein sequence ID" value="KAG2177980.1"/>
    <property type="molecule type" value="Genomic_DNA"/>
</dbReference>
<evidence type="ECO:0000256" key="1">
    <source>
        <dbReference type="SAM" id="Phobius"/>
    </source>
</evidence>
<feature type="transmembrane region" description="Helical" evidence="1">
    <location>
        <begin position="20"/>
        <end position="36"/>
    </location>
</feature>
<dbReference type="Proteomes" id="UP000654370">
    <property type="component" value="Unassembled WGS sequence"/>
</dbReference>
<accession>A0A8H7UCL2</accession>
<dbReference type="AlphaFoldDB" id="A0A8H7UCL2"/>
<keyword evidence="3" id="KW-1185">Reference proteome</keyword>
<comment type="caution">
    <text evidence="2">The sequence shown here is derived from an EMBL/GenBank/DDBJ whole genome shotgun (WGS) entry which is preliminary data.</text>
</comment>
<name>A0A8H7UCL2_MORIS</name>
<protein>
    <submittedName>
        <fullName evidence="2">Uncharacterized protein</fullName>
    </submittedName>
</protein>
<organism evidence="2 3">
    <name type="scientific">Mortierella isabellina</name>
    <name type="common">Filamentous fungus</name>
    <name type="synonym">Umbelopsis isabellina</name>
    <dbReference type="NCBI Taxonomy" id="91625"/>
    <lineage>
        <taxon>Eukaryota</taxon>
        <taxon>Fungi</taxon>
        <taxon>Fungi incertae sedis</taxon>
        <taxon>Mucoromycota</taxon>
        <taxon>Mucoromycotina</taxon>
        <taxon>Umbelopsidomycetes</taxon>
        <taxon>Umbelopsidales</taxon>
        <taxon>Umbelopsidaceae</taxon>
        <taxon>Umbelopsis</taxon>
    </lineage>
</organism>
<keyword evidence="1" id="KW-0812">Transmembrane</keyword>
<proteinExistence type="predicted"/>
<keyword evidence="1" id="KW-0472">Membrane</keyword>